<evidence type="ECO:0000313" key="1">
    <source>
        <dbReference type="EMBL" id="SFL92137.1"/>
    </source>
</evidence>
<protein>
    <submittedName>
        <fullName evidence="1">Uncharacterized protein</fullName>
    </submittedName>
</protein>
<gene>
    <name evidence="1" type="ORF">SAMN05421830_10959</name>
</gene>
<keyword evidence="2" id="KW-1185">Reference proteome</keyword>
<accession>A0A8G2C459</accession>
<name>A0A8G2C459_DESNO</name>
<dbReference type="OrthoDB" id="5401741at2"/>
<sequence>MAIHLYLDEALTQQISEGDFSSPEAESYNGTDGDIKDRQLYVANEQTGLASAIDAAQTSIALAEPRFADGELIIIDGEQMLVESGGGTANLTVQRGVANTAPAAHDAGTTVYSGYDYTGLVLDPIDETGTDESVWYRLSLTQAGLDTAPQGAPLNLGDKAFQQTLSFWRRCTVLPGTPVQNKLDIKLRLTGTENPIL</sequence>
<comment type="caution">
    <text evidence="1">The sequence shown here is derived from an EMBL/GenBank/DDBJ whole genome shotgun (WGS) entry which is preliminary data.</text>
</comment>
<dbReference type="EMBL" id="FOTO01000009">
    <property type="protein sequence ID" value="SFL92137.1"/>
    <property type="molecule type" value="Genomic_DNA"/>
</dbReference>
<evidence type="ECO:0000313" key="2">
    <source>
        <dbReference type="Proteomes" id="UP000199581"/>
    </source>
</evidence>
<organism evidence="1 2">
    <name type="scientific">Desulfomicrobium norvegicum (strain DSM 1741 / NCIMB 8310)</name>
    <name type="common">Desulfovibrio baculatus (strain Norway 4)</name>
    <name type="synonym">Desulfovibrio desulfuricans (strain Norway 4)</name>
    <dbReference type="NCBI Taxonomy" id="52561"/>
    <lineage>
        <taxon>Bacteria</taxon>
        <taxon>Pseudomonadati</taxon>
        <taxon>Thermodesulfobacteriota</taxon>
        <taxon>Desulfovibrionia</taxon>
        <taxon>Desulfovibrionales</taxon>
        <taxon>Desulfomicrobiaceae</taxon>
        <taxon>Desulfomicrobium</taxon>
    </lineage>
</organism>
<dbReference type="Proteomes" id="UP000199581">
    <property type="component" value="Unassembled WGS sequence"/>
</dbReference>
<proteinExistence type="predicted"/>
<reference evidence="1 2" key="1">
    <citation type="submission" date="2016-10" db="EMBL/GenBank/DDBJ databases">
        <authorList>
            <person name="Varghese N."/>
            <person name="Submissions S."/>
        </authorList>
    </citation>
    <scope>NUCLEOTIDE SEQUENCE [LARGE SCALE GENOMIC DNA]</scope>
    <source>
        <strain evidence="1 2">DSM 1741</strain>
    </source>
</reference>
<dbReference type="AlphaFoldDB" id="A0A8G2C459"/>
<dbReference type="RefSeq" id="WP_092193070.1">
    <property type="nucleotide sequence ID" value="NZ_FOTO01000009.1"/>
</dbReference>